<dbReference type="InParanoid" id="A0A409YC14"/>
<dbReference type="EMBL" id="NHYE01001003">
    <property type="protein sequence ID" value="PPR00523.1"/>
    <property type="molecule type" value="Genomic_DNA"/>
</dbReference>
<evidence type="ECO:0000256" key="6">
    <source>
        <dbReference type="ARBA" id="ARBA00022833"/>
    </source>
</evidence>
<dbReference type="PROSITE" id="PS50089">
    <property type="entry name" value="ZF_RING_2"/>
    <property type="match status" value="1"/>
</dbReference>
<dbReference type="SUPFAM" id="SSF57850">
    <property type="entry name" value="RING/U-box"/>
    <property type="match status" value="3"/>
</dbReference>
<dbReference type="GO" id="GO:0008270">
    <property type="term" value="F:zinc ion binding"/>
    <property type="evidence" value="ECO:0007669"/>
    <property type="project" value="UniProtKB-KW"/>
</dbReference>
<feature type="domain" description="RING-type" evidence="9">
    <location>
        <begin position="67"/>
        <end position="427"/>
    </location>
</feature>
<dbReference type="STRING" id="231916.A0A409YC14"/>
<evidence type="ECO:0000256" key="7">
    <source>
        <dbReference type="PROSITE-ProRule" id="PRU00175"/>
    </source>
</evidence>
<evidence type="ECO:0000259" key="9">
    <source>
        <dbReference type="PROSITE" id="PS51873"/>
    </source>
</evidence>
<keyword evidence="5" id="KW-0833">Ubl conjugation pathway</keyword>
<dbReference type="InterPro" id="IPR031127">
    <property type="entry name" value="E3_UB_ligase_RBR"/>
</dbReference>
<name>A0A409YC14_9AGAR</name>
<evidence type="ECO:0000256" key="3">
    <source>
        <dbReference type="ARBA" id="ARBA00022737"/>
    </source>
</evidence>
<reference evidence="10 11" key="1">
    <citation type="journal article" date="2018" name="Evol. Lett.">
        <title>Horizontal gene cluster transfer increased hallucinogenic mushroom diversity.</title>
        <authorList>
            <person name="Reynolds H.T."/>
            <person name="Vijayakumar V."/>
            <person name="Gluck-Thaler E."/>
            <person name="Korotkin H.B."/>
            <person name="Matheny P.B."/>
            <person name="Slot J.C."/>
        </authorList>
    </citation>
    <scope>NUCLEOTIDE SEQUENCE [LARGE SCALE GENOMIC DNA]</scope>
    <source>
        <strain evidence="10 11">SRW20</strain>
    </source>
</reference>
<evidence type="ECO:0008006" key="12">
    <source>
        <dbReference type="Google" id="ProtNLM"/>
    </source>
</evidence>
<dbReference type="Proteomes" id="UP000284706">
    <property type="component" value="Unassembled WGS sequence"/>
</dbReference>
<dbReference type="PROSITE" id="PS51873">
    <property type="entry name" value="TRIAD"/>
    <property type="match status" value="1"/>
</dbReference>
<dbReference type="PANTHER" id="PTHR11685">
    <property type="entry name" value="RBR FAMILY RING FINGER AND IBR DOMAIN-CONTAINING"/>
    <property type="match status" value="1"/>
</dbReference>
<accession>A0A409YC14</accession>
<dbReference type="Gene3D" id="1.20.120.1750">
    <property type="match status" value="1"/>
</dbReference>
<dbReference type="GO" id="GO:0016567">
    <property type="term" value="P:protein ubiquitination"/>
    <property type="evidence" value="ECO:0007669"/>
    <property type="project" value="InterPro"/>
</dbReference>
<dbReference type="AlphaFoldDB" id="A0A409YC14"/>
<protein>
    <recommendedName>
        <fullName evidence="12">RING-type domain-containing protein</fullName>
    </recommendedName>
</protein>
<evidence type="ECO:0000256" key="1">
    <source>
        <dbReference type="ARBA" id="ARBA00022679"/>
    </source>
</evidence>
<dbReference type="InterPro" id="IPR017907">
    <property type="entry name" value="Znf_RING_CS"/>
</dbReference>
<evidence type="ECO:0000256" key="5">
    <source>
        <dbReference type="ARBA" id="ARBA00022786"/>
    </source>
</evidence>
<keyword evidence="6" id="KW-0862">Zinc</keyword>
<comment type="caution">
    <text evidence="10">The sequence shown here is derived from an EMBL/GenBank/DDBJ whole genome shotgun (WGS) entry which is preliminary data.</text>
</comment>
<dbReference type="InterPro" id="IPR044066">
    <property type="entry name" value="TRIAD_supradom"/>
</dbReference>
<evidence type="ECO:0000256" key="4">
    <source>
        <dbReference type="ARBA" id="ARBA00022771"/>
    </source>
</evidence>
<gene>
    <name evidence="10" type="ORF">CVT26_009909</name>
</gene>
<keyword evidence="11" id="KW-1185">Reference proteome</keyword>
<evidence type="ECO:0000313" key="10">
    <source>
        <dbReference type="EMBL" id="PPR00523.1"/>
    </source>
</evidence>
<dbReference type="InterPro" id="IPR001841">
    <property type="entry name" value="Znf_RING"/>
</dbReference>
<sequence>MSIVTSSHAAQGPSSRELLPRGVLHEYAQPYGSRPTWKFSLEDIFAVMETGTSELLETNSSISSSNQATYCGICGDELQAAQALIVPTCNHKFCLDCLRTYVLIKLDEQRYPMACRQSMQITRYDYISHNVISCPLPQCGYTWCRDCRKPIRPLDKSHHCTDKELDRLMQRKGWKHCPGVHFCYKCGQMIMNSAIGGELLGLAIAAHYAECTQYEHRLRCASRRREWDWQNVTTSFARNALRLSSKPRLRNVGTRFSVPKLQLIIVKEMTQDIIQQLDLNADQQQKLEELQLLAHSVTLDCPRCRQTMRIDREQYGAERVIVCPLPLCGHKWCKTCLKTLASSQENHRCKNNNIDRLMKKKGWKYCPGCQTPVQKESGCNHITVSLRFFDWPSLDANGAYHFCYRCGVLMIDTTNGGDVGTAVTEHYLNCRLFEKRLKCSIQ</sequence>
<dbReference type="PROSITE" id="PS00518">
    <property type="entry name" value="ZF_RING_1"/>
    <property type="match status" value="1"/>
</dbReference>
<organism evidence="10 11">
    <name type="scientific">Gymnopilus dilepis</name>
    <dbReference type="NCBI Taxonomy" id="231916"/>
    <lineage>
        <taxon>Eukaryota</taxon>
        <taxon>Fungi</taxon>
        <taxon>Dikarya</taxon>
        <taxon>Basidiomycota</taxon>
        <taxon>Agaricomycotina</taxon>
        <taxon>Agaricomycetes</taxon>
        <taxon>Agaricomycetidae</taxon>
        <taxon>Agaricales</taxon>
        <taxon>Agaricineae</taxon>
        <taxon>Hymenogastraceae</taxon>
        <taxon>Gymnopilus</taxon>
    </lineage>
</organism>
<dbReference type="Gene3D" id="3.30.40.10">
    <property type="entry name" value="Zinc/RING finger domain, C3HC4 (zinc finger)"/>
    <property type="match status" value="1"/>
</dbReference>
<proteinExistence type="predicted"/>
<dbReference type="OrthoDB" id="1431934at2759"/>
<dbReference type="InterPro" id="IPR013083">
    <property type="entry name" value="Znf_RING/FYVE/PHD"/>
</dbReference>
<dbReference type="GO" id="GO:0004842">
    <property type="term" value="F:ubiquitin-protein transferase activity"/>
    <property type="evidence" value="ECO:0007669"/>
    <property type="project" value="InterPro"/>
</dbReference>
<feature type="domain" description="RING-type" evidence="8">
    <location>
        <begin position="71"/>
        <end position="115"/>
    </location>
</feature>
<keyword evidence="4 7" id="KW-0863">Zinc-finger</keyword>
<evidence type="ECO:0000259" key="8">
    <source>
        <dbReference type="PROSITE" id="PS50089"/>
    </source>
</evidence>
<keyword evidence="1" id="KW-0808">Transferase</keyword>
<evidence type="ECO:0000256" key="2">
    <source>
        <dbReference type="ARBA" id="ARBA00022723"/>
    </source>
</evidence>
<dbReference type="SMART" id="SM00184">
    <property type="entry name" value="RING"/>
    <property type="match status" value="2"/>
</dbReference>
<keyword evidence="2" id="KW-0479">Metal-binding</keyword>
<evidence type="ECO:0000313" key="11">
    <source>
        <dbReference type="Proteomes" id="UP000284706"/>
    </source>
</evidence>
<keyword evidence="3" id="KW-0677">Repeat</keyword>